<dbReference type="EMBL" id="JH712526">
    <property type="protein sequence ID" value="EFO24009.2"/>
    <property type="molecule type" value="Genomic_DNA"/>
</dbReference>
<name>A0A1S0U3Q7_LOALO</name>
<sequence length="96" mass="11218">MSVCNMFKFVKILPPNGYLSCLPNQYLDRERYCVPLPQRANRYFAMGRPSYKRFVHDMPPAFPNEKEIPRIPSDTSLVYPCSIHPLDNCIKIIILK</sequence>
<dbReference type="KEGG" id="loa:LOAG_04472"/>
<dbReference type="GeneID" id="9941879"/>
<organism evidence="1">
    <name type="scientific">Loa loa</name>
    <name type="common">Eye worm</name>
    <name type="synonym">Filaria loa</name>
    <dbReference type="NCBI Taxonomy" id="7209"/>
    <lineage>
        <taxon>Eukaryota</taxon>
        <taxon>Metazoa</taxon>
        <taxon>Ecdysozoa</taxon>
        <taxon>Nematoda</taxon>
        <taxon>Chromadorea</taxon>
        <taxon>Rhabditida</taxon>
        <taxon>Spirurina</taxon>
        <taxon>Spiruromorpha</taxon>
        <taxon>Filarioidea</taxon>
        <taxon>Onchocercidae</taxon>
        <taxon>Loa</taxon>
    </lineage>
</organism>
<gene>
    <name evidence="1" type="ORF">LOAG_04472</name>
</gene>
<dbReference type="RefSeq" id="XP_003140057.2">
    <property type="nucleotide sequence ID" value="XM_003140009.2"/>
</dbReference>
<dbReference type="InParanoid" id="A0A1S0U3Q7"/>
<evidence type="ECO:0000313" key="1">
    <source>
        <dbReference type="EMBL" id="EFO24009.2"/>
    </source>
</evidence>
<dbReference type="CTD" id="9941879"/>
<accession>A0A1S0U3Q7</accession>
<proteinExistence type="predicted"/>
<reference evidence="1" key="1">
    <citation type="submission" date="2012-04" db="EMBL/GenBank/DDBJ databases">
        <title>The Genome Sequence of Loa loa.</title>
        <authorList>
            <consortium name="The Broad Institute Genome Sequencing Platform"/>
            <consortium name="Broad Institute Genome Sequencing Center for Infectious Disease"/>
            <person name="Nutman T.B."/>
            <person name="Fink D.L."/>
            <person name="Russ C."/>
            <person name="Young S."/>
            <person name="Zeng Q."/>
            <person name="Gargeya S."/>
            <person name="Alvarado L."/>
            <person name="Berlin A."/>
            <person name="Chapman S.B."/>
            <person name="Chen Z."/>
            <person name="Freedman E."/>
            <person name="Gellesch M."/>
            <person name="Goldberg J."/>
            <person name="Griggs A."/>
            <person name="Gujja S."/>
            <person name="Heilman E.R."/>
            <person name="Heiman D."/>
            <person name="Howarth C."/>
            <person name="Mehta T."/>
            <person name="Neiman D."/>
            <person name="Pearson M."/>
            <person name="Roberts A."/>
            <person name="Saif S."/>
            <person name="Shea T."/>
            <person name="Shenoy N."/>
            <person name="Sisk P."/>
            <person name="Stolte C."/>
            <person name="Sykes S."/>
            <person name="White J."/>
            <person name="Yandava C."/>
            <person name="Haas B."/>
            <person name="Henn M.R."/>
            <person name="Nusbaum C."/>
            <person name="Birren B."/>
        </authorList>
    </citation>
    <scope>NUCLEOTIDE SEQUENCE [LARGE SCALE GENOMIC DNA]</scope>
</reference>
<dbReference type="AlphaFoldDB" id="A0A1S0U3Q7"/>
<protein>
    <submittedName>
        <fullName evidence="1">Uncharacterized protein</fullName>
    </submittedName>
</protein>